<evidence type="ECO:0000313" key="1">
    <source>
        <dbReference type="EMBL" id="KAJ0106112.1"/>
    </source>
</evidence>
<protein>
    <submittedName>
        <fullName evidence="1">Uncharacterized protein</fullName>
    </submittedName>
</protein>
<gene>
    <name evidence="1" type="ORF">Patl1_19289</name>
</gene>
<dbReference type="Proteomes" id="UP001164250">
    <property type="component" value="Chromosome 2"/>
</dbReference>
<sequence>MSFLGLVLGSIPHWLQFIEERGGIKVLDPRKFPSLYEWTQKFAETPLQLKERMPKKDDLINYFRTSQISA</sequence>
<name>A0ACC1C266_9ROSI</name>
<keyword evidence="2" id="KW-1185">Reference proteome</keyword>
<evidence type="ECO:0000313" key="2">
    <source>
        <dbReference type="Proteomes" id="UP001164250"/>
    </source>
</evidence>
<accession>A0ACC1C266</accession>
<organism evidence="1 2">
    <name type="scientific">Pistacia atlantica</name>
    <dbReference type="NCBI Taxonomy" id="434234"/>
    <lineage>
        <taxon>Eukaryota</taxon>
        <taxon>Viridiplantae</taxon>
        <taxon>Streptophyta</taxon>
        <taxon>Embryophyta</taxon>
        <taxon>Tracheophyta</taxon>
        <taxon>Spermatophyta</taxon>
        <taxon>Magnoliopsida</taxon>
        <taxon>eudicotyledons</taxon>
        <taxon>Gunneridae</taxon>
        <taxon>Pentapetalae</taxon>
        <taxon>rosids</taxon>
        <taxon>malvids</taxon>
        <taxon>Sapindales</taxon>
        <taxon>Anacardiaceae</taxon>
        <taxon>Pistacia</taxon>
    </lineage>
</organism>
<proteinExistence type="predicted"/>
<reference evidence="2" key="1">
    <citation type="journal article" date="2023" name="G3 (Bethesda)">
        <title>Genome assembly and association tests identify interacting loci associated with vigor, precocity, and sex in interspecific pistachio rootstocks.</title>
        <authorList>
            <person name="Palmer W."/>
            <person name="Jacygrad E."/>
            <person name="Sagayaradj S."/>
            <person name="Cavanaugh K."/>
            <person name="Han R."/>
            <person name="Bertier L."/>
            <person name="Beede B."/>
            <person name="Kafkas S."/>
            <person name="Golino D."/>
            <person name="Preece J."/>
            <person name="Michelmore R."/>
        </authorList>
    </citation>
    <scope>NUCLEOTIDE SEQUENCE [LARGE SCALE GENOMIC DNA]</scope>
</reference>
<dbReference type="EMBL" id="CM047898">
    <property type="protein sequence ID" value="KAJ0106112.1"/>
    <property type="molecule type" value="Genomic_DNA"/>
</dbReference>
<comment type="caution">
    <text evidence="1">The sequence shown here is derived from an EMBL/GenBank/DDBJ whole genome shotgun (WGS) entry which is preliminary data.</text>
</comment>